<reference evidence="1 2" key="1">
    <citation type="submission" date="2021-05" db="EMBL/GenBank/DDBJ databases">
        <title>Genome Assembly of Synthetic Allotetraploid Brassica napus Reveals Homoeologous Exchanges between Subgenomes.</title>
        <authorList>
            <person name="Davis J.T."/>
        </authorList>
    </citation>
    <scope>NUCLEOTIDE SEQUENCE [LARGE SCALE GENOMIC DNA]</scope>
    <source>
        <strain evidence="2">cv. Da-Ae</strain>
        <tissue evidence="1">Seedling</tissue>
    </source>
</reference>
<evidence type="ECO:0000313" key="2">
    <source>
        <dbReference type="Proteomes" id="UP000824890"/>
    </source>
</evidence>
<accession>A0ABQ8BL72</accession>
<evidence type="ECO:0000313" key="1">
    <source>
        <dbReference type="EMBL" id="KAH0905005.1"/>
    </source>
</evidence>
<protein>
    <submittedName>
        <fullName evidence="1">Uncharacterized protein</fullName>
    </submittedName>
</protein>
<proteinExistence type="predicted"/>
<keyword evidence="2" id="KW-1185">Reference proteome</keyword>
<dbReference type="EMBL" id="JAGKQM010000011">
    <property type="protein sequence ID" value="KAH0905005.1"/>
    <property type="molecule type" value="Genomic_DNA"/>
</dbReference>
<dbReference type="Proteomes" id="UP000824890">
    <property type="component" value="Unassembled WGS sequence"/>
</dbReference>
<organism evidence="1 2">
    <name type="scientific">Brassica napus</name>
    <name type="common">Rape</name>
    <dbReference type="NCBI Taxonomy" id="3708"/>
    <lineage>
        <taxon>Eukaryota</taxon>
        <taxon>Viridiplantae</taxon>
        <taxon>Streptophyta</taxon>
        <taxon>Embryophyta</taxon>
        <taxon>Tracheophyta</taxon>
        <taxon>Spermatophyta</taxon>
        <taxon>Magnoliopsida</taxon>
        <taxon>eudicotyledons</taxon>
        <taxon>Gunneridae</taxon>
        <taxon>Pentapetalae</taxon>
        <taxon>rosids</taxon>
        <taxon>malvids</taxon>
        <taxon>Brassicales</taxon>
        <taxon>Brassicaceae</taxon>
        <taxon>Brassiceae</taxon>
        <taxon>Brassica</taxon>
    </lineage>
</organism>
<name>A0ABQ8BL72_BRANA</name>
<gene>
    <name evidence="1" type="ORF">HID58_044508</name>
</gene>
<sequence length="161" mass="18002">MVDSSKTESDSHTCHRECPLSDHFQTSPHTGSMFFVSGFDVTGCNHNFRLSGSQTLLWQSDSMTEPVNPIPEERFRSAITCAISVVHHLADIIGELTAVKSNYVTVKLSLFDSQSVAFHNKLKTLREADEIKQLEELKIVFVALIISLHFDVTKTSTVKFS</sequence>
<comment type="caution">
    <text evidence="1">The sequence shown here is derived from an EMBL/GenBank/DDBJ whole genome shotgun (WGS) entry which is preliminary data.</text>
</comment>